<evidence type="ECO:0008006" key="3">
    <source>
        <dbReference type="Google" id="ProtNLM"/>
    </source>
</evidence>
<proteinExistence type="predicted"/>
<protein>
    <recommendedName>
        <fullName evidence="3">Protein kinase domain-containing protein</fullName>
    </recommendedName>
</protein>
<dbReference type="Gene3D" id="1.10.510.10">
    <property type="entry name" value="Transferase(Phosphotransferase) domain 1"/>
    <property type="match status" value="1"/>
</dbReference>
<sequence length="99" mass="10927">MASEILMDGHYSESAHLFTFGVLLSELDTEVLPYSDMRASNGGRFTNLHLKQDVTAKRLMPTFSEGYPPWSYNLGKVCHSIDPAKPPTAMQAAGKHAPF</sequence>
<name>A0A6G0W9L9_9STRA</name>
<dbReference type="AlphaFoldDB" id="A0A6G0W9L9"/>
<organism evidence="1 2">
    <name type="scientific">Aphanomyces euteiches</name>
    <dbReference type="NCBI Taxonomy" id="100861"/>
    <lineage>
        <taxon>Eukaryota</taxon>
        <taxon>Sar</taxon>
        <taxon>Stramenopiles</taxon>
        <taxon>Oomycota</taxon>
        <taxon>Saprolegniomycetes</taxon>
        <taxon>Saprolegniales</taxon>
        <taxon>Verrucalvaceae</taxon>
        <taxon>Aphanomyces</taxon>
    </lineage>
</organism>
<dbReference type="SUPFAM" id="SSF56112">
    <property type="entry name" value="Protein kinase-like (PK-like)"/>
    <property type="match status" value="1"/>
</dbReference>
<dbReference type="Proteomes" id="UP000481153">
    <property type="component" value="Unassembled WGS sequence"/>
</dbReference>
<dbReference type="InterPro" id="IPR011009">
    <property type="entry name" value="Kinase-like_dom_sf"/>
</dbReference>
<dbReference type="EMBL" id="VJMJ01000303">
    <property type="protein sequence ID" value="KAF0723551.1"/>
    <property type="molecule type" value="Genomic_DNA"/>
</dbReference>
<keyword evidence="2" id="KW-1185">Reference proteome</keyword>
<evidence type="ECO:0000313" key="2">
    <source>
        <dbReference type="Proteomes" id="UP000481153"/>
    </source>
</evidence>
<accession>A0A6G0W9L9</accession>
<gene>
    <name evidence="1" type="ORF">Ae201684_017584</name>
</gene>
<evidence type="ECO:0000313" key="1">
    <source>
        <dbReference type="EMBL" id="KAF0723551.1"/>
    </source>
</evidence>
<dbReference type="VEuPathDB" id="FungiDB:AeMF1_002910"/>
<reference evidence="1 2" key="1">
    <citation type="submission" date="2019-07" db="EMBL/GenBank/DDBJ databases">
        <title>Genomics analysis of Aphanomyces spp. identifies a new class of oomycete effector associated with host adaptation.</title>
        <authorList>
            <person name="Gaulin E."/>
        </authorList>
    </citation>
    <scope>NUCLEOTIDE SEQUENCE [LARGE SCALE GENOMIC DNA]</scope>
    <source>
        <strain evidence="1 2">ATCC 201684</strain>
    </source>
</reference>
<comment type="caution">
    <text evidence="1">The sequence shown here is derived from an EMBL/GenBank/DDBJ whole genome shotgun (WGS) entry which is preliminary data.</text>
</comment>